<dbReference type="Pfam" id="PF01583">
    <property type="entry name" value="APS_kinase"/>
    <property type="match status" value="1"/>
</dbReference>
<evidence type="ECO:0000256" key="13">
    <source>
        <dbReference type="HAMAP-Rule" id="MF_00065"/>
    </source>
</evidence>
<dbReference type="EMBL" id="QKRB01000044">
    <property type="protein sequence ID" value="PZD95366.1"/>
    <property type="molecule type" value="Genomic_DNA"/>
</dbReference>
<feature type="domain" description="APS kinase" evidence="15">
    <location>
        <begin position="28"/>
        <end position="177"/>
    </location>
</feature>
<dbReference type="EC" id="2.7.1.25" evidence="5 13"/>
<keyword evidence="7 13" id="KW-0547">Nucleotide-binding</keyword>
<keyword evidence="6 13" id="KW-0808">Transferase</keyword>
<evidence type="ECO:0000256" key="14">
    <source>
        <dbReference type="RuleBase" id="RU004347"/>
    </source>
</evidence>
<evidence type="ECO:0000256" key="8">
    <source>
        <dbReference type="ARBA" id="ARBA00022777"/>
    </source>
</evidence>
<keyword evidence="17" id="KW-1185">Reference proteome</keyword>
<keyword evidence="13" id="KW-0597">Phosphoprotein</keyword>
<protein>
    <recommendedName>
        <fullName evidence="5 13">Adenylyl-sulfate kinase</fullName>
        <ecNumber evidence="5 13">2.7.1.25</ecNumber>
    </recommendedName>
    <alternativeName>
        <fullName evidence="11 13">APS kinase</fullName>
    </alternativeName>
    <alternativeName>
        <fullName evidence="12 13">ATP adenosine-5'-phosphosulfate 3'-phosphotransferase</fullName>
    </alternativeName>
    <alternativeName>
        <fullName evidence="10 13">Adenosine-5'-phosphosulfate kinase</fullName>
    </alternativeName>
</protein>
<dbReference type="InterPro" id="IPR027417">
    <property type="entry name" value="P-loop_NTPase"/>
</dbReference>
<comment type="caution">
    <text evidence="16">The sequence shown here is derived from an EMBL/GenBank/DDBJ whole genome shotgun (WGS) entry which is preliminary data.</text>
</comment>
<dbReference type="PANTHER" id="PTHR11055">
    <property type="entry name" value="BIFUNCTIONAL 3'-PHOSPHOADENOSINE 5'-PHOSPHOSULFATE SYNTHASE"/>
    <property type="match status" value="1"/>
</dbReference>
<dbReference type="Proteomes" id="UP000249522">
    <property type="component" value="Unassembled WGS sequence"/>
</dbReference>
<reference evidence="16 17" key="1">
    <citation type="submission" date="2018-06" db="EMBL/GenBank/DDBJ databases">
        <title>Paenibacillus imtechensis sp. nov.</title>
        <authorList>
            <person name="Pinnaka A.K."/>
            <person name="Singh H."/>
            <person name="Kaur M."/>
        </authorList>
    </citation>
    <scope>NUCLEOTIDE SEQUENCE [LARGE SCALE GENOMIC DNA]</scope>
    <source>
        <strain evidence="16 17">SMB1</strain>
    </source>
</reference>
<dbReference type="SUPFAM" id="SSF52540">
    <property type="entry name" value="P-loop containing nucleoside triphosphate hydrolases"/>
    <property type="match status" value="1"/>
</dbReference>
<dbReference type="GO" id="GO:0005524">
    <property type="term" value="F:ATP binding"/>
    <property type="evidence" value="ECO:0007669"/>
    <property type="project" value="UniProtKB-UniRule"/>
</dbReference>
<comment type="function">
    <text evidence="2 13 14">Catalyzes the synthesis of activated sulfate.</text>
</comment>
<evidence type="ECO:0000256" key="2">
    <source>
        <dbReference type="ARBA" id="ARBA00002632"/>
    </source>
</evidence>
<evidence type="ECO:0000256" key="7">
    <source>
        <dbReference type="ARBA" id="ARBA00022741"/>
    </source>
</evidence>
<dbReference type="GO" id="GO:0070814">
    <property type="term" value="P:hydrogen sulfide biosynthetic process"/>
    <property type="evidence" value="ECO:0007669"/>
    <property type="project" value="UniProtKB-UniRule"/>
</dbReference>
<dbReference type="HAMAP" id="MF_00065">
    <property type="entry name" value="Adenylyl_sulf_kinase"/>
    <property type="match status" value="1"/>
</dbReference>
<dbReference type="OrthoDB" id="9804504at2"/>
<organism evidence="16 17">
    <name type="scientific">Paenibacillus sambharensis</name>
    <dbReference type="NCBI Taxonomy" id="1803190"/>
    <lineage>
        <taxon>Bacteria</taxon>
        <taxon>Bacillati</taxon>
        <taxon>Bacillota</taxon>
        <taxon>Bacilli</taxon>
        <taxon>Bacillales</taxon>
        <taxon>Paenibacillaceae</taxon>
        <taxon>Paenibacillus</taxon>
    </lineage>
</organism>
<dbReference type="NCBIfam" id="TIGR00455">
    <property type="entry name" value="apsK"/>
    <property type="match status" value="1"/>
</dbReference>
<name>A0A2W1L7X8_9BACL</name>
<dbReference type="UniPathway" id="UPA00140">
    <property type="reaction ID" value="UER00205"/>
</dbReference>
<evidence type="ECO:0000313" key="16">
    <source>
        <dbReference type="EMBL" id="PZD95366.1"/>
    </source>
</evidence>
<dbReference type="InterPro" id="IPR002891">
    <property type="entry name" value="APS"/>
</dbReference>
<feature type="active site" description="Phosphoserine intermediate" evidence="13">
    <location>
        <position position="109"/>
    </location>
</feature>
<evidence type="ECO:0000256" key="5">
    <source>
        <dbReference type="ARBA" id="ARBA00012121"/>
    </source>
</evidence>
<evidence type="ECO:0000256" key="11">
    <source>
        <dbReference type="ARBA" id="ARBA00031393"/>
    </source>
</evidence>
<feature type="binding site" evidence="13">
    <location>
        <begin position="35"/>
        <end position="42"/>
    </location>
    <ligand>
        <name>ATP</name>
        <dbReference type="ChEBI" id="CHEBI:30616"/>
    </ligand>
</feature>
<evidence type="ECO:0000256" key="4">
    <source>
        <dbReference type="ARBA" id="ARBA00007008"/>
    </source>
</evidence>
<dbReference type="InterPro" id="IPR059117">
    <property type="entry name" value="APS_kinase_dom"/>
</dbReference>
<dbReference type="Gene3D" id="3.40.50.300">
    <property type="entry name" value="P-loop containing nucleotide triphosphate hydrolases"/>
    <property type="match status" value="1"/>
</dbReference>
<accession>A0A2W1L7X8</accession>
<evidence type="ECO:0000256" key="10">
    <source>
        <dbReference type="ARBA" id="ARBA00029724"/>
    </source>
</evidence>
<evidence type="ECO:0000256" key="3">
    <source>
        <dbReference type="ARBA" id="ARBA00004806"/>
    </source>
</evidence>
<gene>
    <name evidence="13 16" type="primary">cysC</name>
    <name evidence="16" type="ORF">DNH61_12550</name>
</gene>
<dbReference type="CDD" id="cd02027">
    <property type="entry name" value="APSK"/>
    <property type="match status" value="1"/>
</dbReference>
<evidence type="ECO:0000256" key="1">
    <source>
        <dbReference type="ARBA" id="ARBA00001823"/>
    </source>
</evidence>
<sequence length="202" mass="22905">MEQGSKSIYWHAGKVTRADRSRLNGHGSCALWFTGLSGSGKSTLAVEVERRLHSRRVHTYILDGDNLRHGLSKGLGFTPEDRKENMRRTGEAAKLFVDAGIMTLVTLISPYRSERELVRSVVGTDSFVEIYVRCPLEECERRDPKGLYKRARSNEISEFTGISAPYEEPENPELEIDTSRLDLQQSAGRVLDYLKSRGWLRT</sequence>
<dbReference type="PANTHER" id="PTHR11055:SF1">
    <property type="entry name" value="PAPS SYNTHETASE, ISOFORM D"/>
    <property type="match status" value="1"/>
</dbReference>
<evidence type="ECO:0000256" key="9">
    <source>
        <dbReference type="ARBA" id="ARBA00022840"/>
    </source>
</evidence>
<comment type="similarity">
    <text evidence="4 13 14">Belongs to the APS kinase family.</text>
</comment>
<evidence type="ECO:0000259" key="15">
    <source>
        <dbReference type="Pfam" id="PF01583"/>
    </source>
</evidence>
<evidence type="ECO:0000256" key="6">
    <source>
        <dbReference type="ARBA" id="ARBA00022679"/>
    </source>
</evidence>
<dbReference type="GO" id="GO:0004020">
    <property type="term" value="F:adenylylsulfate kinase activity"/>
    <property type="evidence" value="ECO:0007669"/>
    <property type="project" value="UniProtKB-UniRule"/>
</dbReference>
<dbReference type="GO" id="GO:0000103">
    <property type="term" value="P:sulfate assimilation"/>
    <property type="evidence" value="ECO:0007669"/>
    <property type="project" value="UniProtKB-UniRule"/>
</dbReference>
<dbReference type="AlphaFoldDB" id="A0A2W1L7X8"/>
<evidence type="ECO:0000313" key="17">
    <source>
        <dbReference type="Proteomes" id="UP000249522"/>
    </source>
</evidence>
<comment type="catalytic activity">
    <reaction evidence="1 13 14">
        <text>adenosine 5'-phosphosulfate + ATP = 3'-phosphoadenylyl sulfate + ADP + H(+)</text>
        <dbReference type="Rhea" id="RHEA:24152"/>
        <dbReference type="ChEBI" id="CHEBI:15378"/>
        <dbReference type="ChEBI" id="CHEBI:30616"/>
        <dbReference type="ChEBI" id="CHEBI:58243"/>
        <dbReference type="ChEBI" id="CHEBI:58339"/>
        <dbReference type="ChEBI" id="CHEBI:456216"/>
        <dbReference type="EC" id="2.7.1.25"/>
    </reaction>
</comment>
<keyword evidence="9 13" id="KW-0067">ATP-binding</keyword>
<evidence type="ECO:0000256" key="12">
    <source>
        <dbReference type="ARBA" id="ARBA00031464"/>
    </source>
</evidence>
<comment type="pathway">
    <text evidence="3 13 14">Sulfur metabolism; hydrogen sulfide biosynthesis; sulfite from sulfate: step 2/3.</text>
</comment>
<dbReference type="NCBIfam" id="NF003013">
    <property type="entry name" value="PRK03846.1"/>
    <property type="match status" value="1"/>
</dbReference>
<proteinExistence type="inferred from homology"/>
<keyword evidence="8 13" id="KW-0418">Kinase</keyword>